<protein>
    <submittedName>
        <fullName evidence="1">Uncharacterized protein</fullName>
    </submittedName>
</protein>
<dbReference type="EMBL" id="JBFSSG010000001">
    <property type="protein sequence ID" value="MEZ8719615.1"/>
    <property type="molecule type" value="Genomic_DNA"/>
</dbReference>
<keyword evidence="2" id="KW-1185">Reference proteome</keyword>
<comment type="caution">
    <text evidence="1">The sequence shown here is derived from an EMBL/GenBank/DDBJ whole genome shotgun (WGS) entry which is preliminary data.</text>
</comment>
<evidence type="ECO:0000313" key="2">
    <source>
        <dbReference type="Proteomes" id="UP001570071"/>
    </source>
</evidence>
<sequence length="395" mass="43499">MDKKLRNFIAEKLYPSLNISEADLLQELRPAIRKDKKSCDLVCPDCWNAAAFHYFGTGSISCSSCMAQTDLLDALVATSDLTLESALETVLKKLSIVIPPEISGKPKPSKQAAKPVRTKPTTQKLAKVNGGWLLSQLRLWLKEDEQTVVELEKCGWSADLISKSPVGYLPSKKAFTDLIDGRLPTGLYKSLDTIESGLVVPWFIGNTDVVLWGYSGSITTSSPAKVPLESLTIACHLHHPIHKRHSWMVVVADPLLASLLIGRGIPACAVGDEQICPISSKSLAKVEKDLYVMAEADSQMFKDIAKHSTKAKLLDNVTPLDFGPYHGAYYRRFCKWPFSRFKKLAPAEPTYSIQQVIGMLSAMLDAEVPFDDAVDVIKNKTGKLVSIKPIARSEK</sequence>
<dbReference type="Proteomes" id="UP001570071">
    <property type="component" value="Unassembled WGS sequence"/>
</dbReference>
<dbReference type="RefSeq" id="WP_269336817.1">
    <property type="nucleotide sequence ID" value="NZ_JBFSSG010000001.1"/>
</dbReference>
<reference evidence="1 2" key="1">
    <citation type="journal article" date="2024" name="ISME J.">
        <title>Tailless and filamentous prophages are predominant in marine Vibrio.</title>
        <authorList>
            <person name="Steensen K."/>
            <person name="Seneca J."/>
            <person name="Bartlau N."/>
            <person name="Yu X.A."/>
            <person name="Hussain F.A."/>
            <person name="Polz M.F."/>
        </authorList>
    </citation>
    <scope>NUCLEOTIDE SEQUENCE [LARGE SCALE GENOMIC DNA]</scope>
    <source>
        <strain evidence="1 2">10N.239.312.F12</strain>
    </source>
</reference>
<accession>A0ABV4MR42</accession>
<proteinExistence type="predicted"/>
<gene>
    <name evidence="1" type="ORF">AB6D66_00955</name>
</gene>
<organism evidence="1 2">
    <name type="scientific">Vibrio pomeroyi</name>
    <dbReference type="NCBI Taxonomy" id="198832"/>
    <lineage>
        <taxon>Bacteria</taxon>
        <taxon>Pseudomonadati</taxon>
        <taxon>Pseudomonadota</taxon>
        <taxon>Gammaproteobacteria</taxon>
        <taxon>Vibrionales</taxon>
        <taxon>Vibrionaceae</taxon>
        <taxon>Vibrio</taxon>
    </lineage>
</organism>
<name>A0ABV4MR42_9VIBR</name>
<evidence type="ECO:0000313" key="1">
    <source>
        <dbReference type="EMBL" id="MEZ8719615.1"/>
    </source>
</evidence>